<accession>A0A508TB20</accession>
<dbReference type="InterPro" id="IPR013342">
    <property type="entry name" value="Mandelate_racemase_C"/>
</dbReference>
<keyword evidence="11" id="KW-1185">Reference proteome</keyword>
<dbReference type="Pfam" id="PF02746">
    <property type="entry name" value="MR_MLE_N"/>
    <property type="match status" value="1"/>
</dbReference>
<evidence type="ECO:0000256" key="5">
    <source>
        <dbReference type="ARBA" id="ARBA00022797"/>
    </source>
</evidence>
<comment type="caution">
    <text evidence="10">The sequence shown here is derived from an EMBL/GenBank/DDBJ whole genome shotgun (WGS) entry which is preliminary data.</text>
</comment>
<dbReference type="GO" id="GO:0000287">
    <property type="term" value="F:magnesium ion binding"/>
    <property type="evidence" value="ECO:0007669"/>
    <property type="project" value="UniProtKB-ARBA"/>
</dbReference>
<gene>
    <name evidence="10" type="primary">catB</name>
    <name evidence="10" type="ORF">CI1B_43180</name>
</gene>
<evidence type="ECO:0000256" key="1">
    <source>
        <dbReference type="ARBA" id="ARBA00001936"/>
    </source>
</evidence>
<evidence type="ECO:0000313" key="10">
    <source>
        <dbReference type="EMBL" id="VIO72672.1"/>
    </source>
</evidence>
<evidence type="ECO:0000259" key="9">
    <source>
        <dbReference type="SMART" id="SM00922"/>
    </source>
</evidence>
<evidence type="ECO:0000256" key="6">
    <source>
        <dbReference type="ARBA" id="ARBA00023211"/>
    </source>
</evidence>
<dbReference type="Gene3D" id="3.20.20.120">
    <property type="entry name" value="Enolase-like C-terminal domain"/>
    <property type="match status" value="1"/>
</dbReference>
<dbReference type="SUPFAM" id="SSF51604">
    <property type="entry name" value="Enolase C-terminal domain-like"/>
    <property type="match status" value="1"/>
</dbReference>
<evidence type="ECO:0000256" key="4">
    <source>
        <dbReference type="ARBA" id="ARBA00022723"/>
    </source>
</evidence>
<dbReference type="Pfam" id="PF13378">
    <property type="entry name" value="MR_MLE_C"/>
    <property type="match status" value="1"/>
</dbReference>
<reference evidence="10" key="1">
    <citation type="submission" date="2019-02" db="EMBL/GenBank/DDBJ databases">
        <authorList>
            <person name="Pothier F.J."/>
        </authorList>
    </citation>
    <scope>NUCLEOTIDE SEQUENCE</scope>
    <source>
        <strain evidence="10">CI-1B</strain>
    </source>
</reference>
<organism evidence="10 11">
    <name type="scientific">Bradyrhizobium ivorense</name>
    <dbReference type="NCBI Taxonomy" id="2511166"/>
    <lineage>
        <taxon>Bacteria</taxon>
        <taxon>Pseudomonadati</taxon>
        <taxon>Pseudomonadota</taxon>
        <taxon>Alphaproteobacteria</taxon>
        <taxon>Hyphomicrobiales</taxon>
        <taxon>Nitrobacteraceae</taxon>
        <taxon>Bradyrhizobium</taxon>
    </lineage>
</organism>
<dbReference type="SFLD" id="SFLDS00001">
    <property type="entry name" value="Enolase"/>
    <property type="match status" value="1"/>
</dbReference>
<dbReference type="InterPro" id="IPR013341">
    <property type="entry name" value="Mandelate_racemase_N_dom"/>
</dbReference>
<evidence type="ECO:0000256" key="2">
    <source>
        <dbReference type="ARBA" id="ARBA00005211"/>
    </source>
</evidence>
<dbReference type="EC" id="5.5.1.1" evidence="10"/>
<evidence type="ECO:0000256" key="3">
    <source>
        <dbReference type="ARBA" id="ARBA00008031"/>
    </source>
</evidence>
<dbReference type="Gene3D" id="3.30.390.10">
    <property type="entry name" value="Enolase-like, N-terminal domain"/>
    <property type="match status" value="1"/>
</dbReference>
<dbReference type="GO" id="GO:0030145">
    <property type="term" value="F:manganese ion binding"/>
    <property type="evidence" value="ECO:0007669"/>
    <property type="project" value="InterPro"/>
</dbReference>
<evidence type="ECO:0000256" key="7">
    <source>
        <dbReference type="ARBA" id="ARBA00023235"/>
    </source>
</evidence>
<dbReference type="SMART" id="SM00922">
    <property type="entry name" value="MR_MLE"/>
    <property type="match status" value="1"/>
</dbReference>
<comment type="cofactor">
    <cofactor evidence="1">
        <name>Mn(2+)</name>
        <dbReference type="ChEBI" id="CHEBI:29035"/>
    </cofactor>
</comment>
<dbReference type="GO" id="GO:0006518">
    <property type="term" value="P:peptide metabolic process"/>
    <property type="evidence" value="ECO:0007669"/>
    <property type="project" value="UniProtKB-ARBA"/>
</dbReference>
<dbReference type="Proteomes" id="UP000328092">
    <property type="component" value="Unassembled WGS sequence"/>
</dbReference>
<dbReference type="GO" id="GO:0018849">
    <property type="term" value="F:muconate cycloisomerase activity"/>
    <property type="evidence" value="ECO:0007669"/>
    <property type="project" value="UniProtKB-EC"/>
</dbReference>
<dbReference type="SFLD" id="SFLDG00180">
    <property type="entry name" value="muconate_cycloisomerase"/>
    <property type="match status" value="1"/>
</dbReference>
<sequence>MGRALIDIAEPAQPAQALTRDTTIRSIRATIVDAPTRRRHKLSNTEVTHQGYVLVRVLLDNGVTGIGEASTLGGPRWAEESVESIKAAVMTYLAPALLGQPALAFEANALRMSKAATRNFAAKAAIESALLDAAGKTLGLSASALLGGAVRARMEVIWALASGDSGQELEEAKEKLHRREHRQFKIKFGFNRPQADLKRLQALRAGLGDDVPLIVDINQGWSEAECIRFMPALEELDVALVEQPVSALQLEAMARVAARTSIPLLIDEAAFTKEEIARVATMACGSVYSLKLVKSGGLFEMKRAAAVAAAHGLALYGGCLLESSIGAAAHLAAFSTLPTLEWGSEHFGPRILVEDLVTNPIRFEEFEICVPDGPGLGVEIDEDRLRAFARRD</sequence>
<dbReference type="GO" id="GO:0018850">
    <property type="term" value="F:chloromuconate cycloisomerase activity"/>
    <property type="evidence" value="ECO:0007669"/>
    <property type="project" value="InterPro"/>
</dbReference>
<feature type="domain" description="Mandelate racemase/muconate lactonizing enzyme C-terminal" evidence="9">
    <location>
        <begin position="169"/>
        <end position="263"/>
    </location>
</feature>
<dbReference type="NCBIfam" id="TIGR02534">
    <property type="entry name" value="mucon_cyclo"/>
    <property type="match status" value="1"/>
</dbReference>
<dbReference type="PANTHER" id="PTHR48073:SF2">
    <property type="entry name" value="O-SUCCINYLBENZOATE SYNTHASE"/>
    <property type="match status" value="1"/>
</dbReference>
<keyword evidence="6" id="KW-0464">Manganese</keyword>
<dbReference type="GO" id="GO:0016854">
    <property type="term" value="F:racemase and epimerase activity"/>
    <property type="evidence" value="ECO:0007669"/>
    <property type="project" value="UniProtKB-ARBA"/>
</dbReference>
<evidence type="ECO:0000256" key="8">
    <source>
        <dbReference type="PIRSR" id="PIRSR613370-1"/>
    </source>
</evidence>
<dbReference type="AlphaFoldDB" id="A0A508TB20"/>
<comment type="pathway">
    <text evidence="2">Aromatic compound metabolism.</text>
</comment>
<feature type="active site" description="Proton donor" evidence="8">
    <location>
        <position position="345"/>
    </location>
</feature>
<dbReference type="PANTHER" id="PTHR48073">
    <property type="entry name" value="O-SUCCINYLBENZOATE SYNTHASE-RELATED"/>
    <property type="match status" value="1"/>
</dbReference>
<protein>
    <submittedName>
        <fullName evidence="10">Muconate cycloisomerase 1</fullName>
        <ecNumber evidence="10">5.5.1.1</ecNumber>
    </submittedName>
</protein>
<dbReference type="RefSeq" id="WP_244626622.1">
    <property type="nucleotide sequence ID" value="NZ_CAADFC020000016.1"/>
</dbReference>
<dbReference type="InterPro" id="IPR036849">
    <property type="entry name" value="Enolase-like_C_sf"/>
</dbReference>
<name>A0A508TB20_9BRAD</name>
<comment type="similarity">
    <text evidence="3">Belongs to the mandelate racemase/muconate lactonizing enzyme family.</text>
</comment>
<dbReference type="PROSITE" id="PS00909">
    <property type="entry name" value="MR_MLE_2"/>
    <property type="match status" value="1"/>
</dbReference>
<proteinExistence type="inferred from homology"/>
<dbReference type="InterPro" id="IPR029065">
    <property type="entry name" value="Enolase_C-like"/>
</dbReference>
<evidence type="ECO:0000313" key="11">
    <source>
        <dbReference type="Proteomes" id="UP000328092"/>
    </source>
</evidence>
<dbReference type="SFLD" id="SFLDG01258">
    <property type="entry name" value="(chloro)muconate_cycloisomeras"/>
    <property type="match status" value="1"/>
</dbReference>
<dbReference type="InterPro" id="IPR029017">
    <property type="entry name" value="Enolase-like_N"/>
</dbReference>
<keyword evidence="5" id="KW-0058">Aromatic hydrocarbons catabolism</keyword>
<dbReference type="EMBL" id="CAADFC020000016">
    <property type="protein sequence ID" value="VIO72672.1"/>
    <property type="molecule type" value="Genomic_DNA"/>
</dbReference>
<dbReference type="InterPro" id="IPR013370">
    <property type="entry name" value="Chloromuconate_cycloisomerase"/>
</dbReference>
<dbReference type="GO" id="GO:0009063">
    <property type="term" value="P:amino acid catabolic process"/>
    <property type="evidence" value="ECO:0007669"/>
    <property type="project" value="InterPro"/>
</dbReference>
<dbReference type="InterPro" id="IPR018110">
    <property type="entry name" value="Mandel_Rmase/mucon_lact_enz_CS"/>
</dbReference>
<feature type="active site" description="Proton acceptor" evidence="8">
    <location>
        <position position="187"/>
    </location>
</feature>
<keyword evidence="7 10" id="KW-0413">Isomerase</keyword>
<keyword evidence="4" id="KW-0479">Metal-binding</keyword>
<dbReference type="SUPFAM" id="SSF54826">
    <property type="entry name" value="Enolase N-terminal domain-like"/>
    <property type="match status" value="1"/>
</dbReference>